<feature type="domain" description="ABC transmembrane type-1" evidence="8">
    <location>
        <begin position="80"/>
        <end position="272"/>
    </location>
</feature>
<dbReference type="Proteomes" id="UP000070529">
    <property type="component" value="Unassembled WGS sequence"/>
</dbReference>
<evidence type="ECO:0000256" key="1">
    <source>
        <dbReference type="ARBA" id="ARBA00004651"/>
    </source>
</evidence>
<evidence type="ECO:0000256" key="5">
    <source>
        <dbReference type="ARBA" id="ARBA00022989"/>
    </source>
</evidence>
<dbReference type="Gene3D" id="1.10.3720.10">
    <property type="entry name" value="MetI-like"/>
    <property type="match status" value="1"/>
</dbReference>
<name>A0A135IDL7_9GAMM</name>
<feature type="transmembrane region" description="Helical" evidence="7">
    <location>
        <begin position="129"/>
        <end position="154"/>
    </location>
</feature>
<dbReference type="InterPro" id="IPR050366">
    <property type="entry name" value="BP-dependent_transpt_permease"/>
</dbReference>
<feature type="transmembrane region" description="Helical" evidence="7">
    <location>
        <begin position="194"/>
        <end position="215"/>
    </location>
</feature>
<keyword evidence="10" id="KW-1185">Reference proteome</keyword>
<comment type="caution">
    <text evidence="9">The sequence shown here is derived from an EMBL/GenBank/DDBJ whole genome shotgun (WGS) entry which is preliminary data.</text>
</comment>
<keyword evidence="2 7" id="KW-0813">Transport</keyword>
<accession>A0A135IDL7</accession>
<dbReference type="GO" id="GO:0071916">
    <property type="term" value="F:dipeptide transmembrane transporter activity"/>
    <property type="evidence" value="ECO:0007669"/>
    <property type="project" value="TreeGrafter"/>
</dbReference>
<keyword evidence="4 7" id="KW-0812">Transmembrane</keyword>
<dbReference type="RefSeq" id="WP_067411854.1">
    <property type="nucleotide sequence ID" value="NZ_LNTY01000006.1"/>
</dbReference>
<dbReference type="Pfam" id="PF00528">
    <property type="entry name" value="BPD_transp_1"/>
    <property type="match status" value="1"/>
</dbReference>
<feature type="transmembrane region" description="Helical" evidence="7">
    <location>
        <begin position="20"/>
        <end position="42"/>
    </location>
</feature>
<reference evidence="9 10" key="1">
    <citation type="submission" date="2015-11" db="EMBL/GenBank/DDBJ databases">
        <title>Genomic Taxonomy of the Vibrionaceae.</title>
        <authorList>
            <person name="Gomez-Gil B."/>
            <person name="Enciso-Ibarra J."/>
        </authorList>
    </citation>
    <scope>NUCLEOTIDE SEQUENCE [LARGE SCALE GENOMIC DNA]</scope>
    <source>
        <strain evidence="9 10">CAIM 912</strain>
    </source>
</reference>
<gene>
    <name evidence="9" type="ORF">ATN88_07260</name>
</gene>
<keyword evidence="6 7" id="KW-0472">Membrane</keyword>
<feature type="transmembrane region" description="Helical" evidence="7">
    <location>
        <begin position="254"/>
        <end position="275"/>
    </location>
</feature>
<comment type="similarity">
    <text evidence="7">Belongs to the binding-protein-dependent transport system permease family.</text>
</comment>
<dbReference type="PANTHER" id="PTHR43386:SF1">
    <property type="entry name" value="D,D-DIPEPTIDE TRANSPORT SYSTEM PERMEASE PROTEIN DDPC-RELATED"/>
    <property type="match status" value="1"/>
</dbReference>
<dbReference type="InterPro" id="IPR000515">
    <property type="entry name" value="MetI-like"/>
</dbReference>
<dbReference type="PANTHER" id="PTHR43386">
    <property type="entry name" value="OLIGOPEPTIDE TRANSPORT SYSTEM PERMEASE PROTEIN APPC"/>
    <property type="match status" value="1"/>
</dbReference>
<dbReference type="InterPro" id="IPR035906">
    <property type="entry name" value="MetI-like_sf"/>
</dbReference>
<dbReference type="AlphaFoldDB" id="A0A135IDL7"/>
<evidence type="ECO:0000256" key="7">
    <source>
        <dbReference type="RuleBase" id="RU363032"/>
    </source>
</evidence>
<evidence type="ECO:0000256" key="2">
    <source>
        <dbReference type="ARBA" id="ARBA00022448"/>
    </source>
</evidence>
<proteinExistence type="inferred from homology"/>
<dbReference type="STRING" id="294935.ATN88_07260"/>
<evidence type="ECO:0000256" key="3">
    <source>
        <dbReference type="ARBA" id="ARBA00022475"/>
    </source>
</evidence>
<dbReference type="PROSITE" id="PS50928">
    <property type="entry name" value="ABC_TM1"/>
    <property type="match status" value="1"/>
</dbReference>
<keyword evidence="3" id="KW-1003">Cell membrane</keyword>
<sequence length="306" mass="32881">MESCDVFFKGAYAFFYGNPPAILGTLLLSMVFAGALFANALAPYPPEKRVARPHQAPSADHIMGTTRSGRDVYSQVLHGARKTLSVSIIAGLIAMTLAVTVGVSAGYFGGKIDERLNFLTNVFLVFPQLPLLIVLAAFLGQVGSVVITILLGVTSWPWGARVIRAQTMAIRNKEFILSSEAMGESKTRIILVEILPNLVSIVFGGFLGAVIYAMGSEAGLGFLGLGDATEVSWGSMLYWAQTSSALYTGAWWEMMVPALALAITGGALALINMSIDQVSNPKLRTGPHIKLWKKLKKAVDKRRGLM</sequence>
<dbReference type="CDD" id="cd06261">
    <property type="entry name" value="TM_PBP2"/>
    <property type="match status" value="1"/>
</dbReference>
<evidence type="ECO:0000256" key="6">
    <source>
        <dbReference type="ARBA" id="ARBA00023136"/>
    </source>
</evidence>
<comment type="subcellular location">
    <subcellularLocation>
        <location evidence="1 7">Cell membrane</location>
        <topology evidence="1 7">Multi-pass membrane protein</topology>
    </subcellularLocation>
</comment>
<evidence type="ECO:0000259" key="8">
    <source>
        <dbReference type="PROSITE" id="PS50928"/>
    </source>
</evidence>
<evidence type="ECO:0000313" key="9">
    <source>
        <dbReference type="EMBL" id="KXF83434.1"/>
    </source>
</evidence>
<organism evidence="9 10">
    <name type="scientific">Enterovibrio coralii</name>
    <dbReference type="NCBI Taxonomy" id="294935"/>
    <lineage>
        <taxon>Bacteria</taxon>
        <taxon>Pseudomonadati</taxon>
        <taxon>Pseudomonadota</taxon>
        <taxon>Gammaproteobacteria</taxon>
        <taxon>Vibrionales</taxon>
        <taxon>Vibrionaceae</taxon>
        <taxon>Enterovibrio</taxon>
    </lineage>
</organism>
<dbReference type="EMBL" id="LNTY01000006">
    <property type="protein sequence ID" value="KXF83434.1"/>
    <property type="molecule type" value="Genomic_DNA"/>
</dbReference>
<evidence type="ECO:0000256" key="4">
    <source>
        <dbReference type="ARBA" id="ARBA00022692"/>
    </source>
</evidence>
<feature type="transmembrane region" description="Helical" evidence="7">
    <location>
        <begin position="84"/>
        <end position="109"/>
    </location>
</feature>
<dbReference type="GO" id="GO:0005886">
    <property type="term" value="C:plasma membrane"/>
    <property type="evidence" value="ECO:0007669"/>
    <property type="project" value="UniProtKB-SubCell"/>
</dbReference>
<keyword evidence="5 7" id="KW-1133">Transmembrane helix</keyword>
<evidence type="ECO:0000313" key="10">
    <source>
        <dbReference type="Proteomes" id="UP000070529"/>
    </source>
</evidence>
<protein>
    <submittedName>
        <fullName evidence="9">Peptide ABC transporter permease</fullName>
    </submittedName>
</protein>
<dbReference type="SUPFAM" id="SSF161098">
    <property type="entry name" value="MetI-like"/>
    <property type="match status" value="1"/>
</dbReference>